<dbReference type="GO" id="GO:0003677">
    <property type="term" value="F:DNA binding"/>
    <property type="evidence" value="ECO:0007669"/>
    <property type="project" value="InterPro"/>
</dbReference>
<proteinExistence type="predicted"/>
<feature type="compositionally biased region" description="Basic and acidic residues" evidence="2">
    <location>
        <begin position="216"/>
        <end position="231"/>
    </location>
</feature>
<dbReference type="PaxDb" id="55529-EKX40198"/>
<gene>
    <name evidence="4" type="ORF">GUITHDRAFT_113678</name>
</gene>
<dbReference type="PROSITE" id="PS51011">
    <property type="entry name" value="ARID"/>
    <property type="match status" value="1"/>
</dbReference>
<dbReference type="InterPro" id="IPR036431">
    <property type="entry name" value="ARID_dom_sf"/>
</dbReference>
<dbReference type="SMART" id="SM00501">
    <property type="entry name" value="BRIGHT"/>
    <property type="match status" value="1"/>
</dbReference>
<keyword evidence="6" id="KW-1185">Reference proteome</keyword>
<dbReference type="InterPro" id="IPR016024">
    <property type="entry name" value="ARM-type_fold"/>
</dbReference>
<dbReference type="SUPFAM" id="SSF48371">
    <property type="entry name" value="ARM repeat"/>
    <property type="match status" value="1"/>
</dbReference>
<feature type="region of interest" description="Disordered" evidence="2">
    <location>
        <begin position="216"/>
        <end position="265"/>
    </location>
</feature>
<dbReference type="AlphaFoldDB" id="L1IVB8"/>
<evidence type="ECO:0000256" key="1">
    <source>
        <dbReference type="ARBA" id="ARBA00022853"/>
    </source>
</evidence>
<dbReference type="SMART" id="SM01014">
    <property type="entry name" value="ARID"/>
    <property type="match status" value="1"/>
</dbReference>
<dbReference type="SUPFAM" id="SSF46774">
    <property type="entry name" value="ARID-like"/>
    <property type="match status" value="1"/>
</dbReference>
<dbReference type="Proteomes" id="UP000011087">
    <property type="component" value="Unassembled WGS sequence"/>
</dbReference>
<reference evidence="5" key="3">
    <citation type="submission" date="2016-03" db="UniProtKB">
        <authorList>
            <consortium name="EnsemblProtists"/>
        </authorList>
    </citation>
    <scope>IDENTIFICATION</scope>
</reference>
<dbReference type="OrthoDB" id="10044343at2759"/>
<evidence type="ECO:0000313" key="6">
    <source>
        <dbReference type="Proteomes" id="UP000011087"/>
    </source>
</evidence>
<dbReference type="GO" id="GO:0006325">
    <property type="term" value="P:chromatin organization"/>
    <property type="evidence" value="ECO:0007669"/>
    <property type="project" value="UniProtKB-KW"/>
</dbReference>
<dbReference type="EnsemblProtists" id="EKX40198">
    <property type="protein sequence ID" value="EKX40198"/>
    <property type="gene ID" value="GUITHDRAFT_113678"/>
</dbReference>
<protein>
    <recommendedName>
        <fullName evidence="3">ARID domain-containing protein</fullName>
    </recommendedName>
</protein>
<evidence type="ECO:0000256" key="2">
    <source>
        <dbReference type="SAM" id="MobiDB-lite"/>
    </source>
</evidence>
<organism evidence="4">
    <name type="scientific">Guillardia theta (strain CCMP2712)</name>
    <name type="common">Cryptophyte</name>
    <dbReference type="NCBI Taxonomy" id="905079"/>
    <lineage>
        <taxon>Eukaryota</taxon>
        <taxon>Cryptophyceae</taxon>
        <taxon>Pyrenomonadales</taxon>
        <taxon>Geminigeraceae</taxon>
        <taxon>Guillardia</taxon>
    </lineage>
</organism>
<dbReference type="Gene3D" id="1.25.10.10">
    <property type="entry name" value="Leucine-rich Repeat Variant"/>
    <property type="match status" value="1"/>
</dbReference>
<dbReference type="RefSeq" id="XP_005827178.1">
    <property type="nucleotide sequence ID" value="XM_005827121.1"/>
</dbReference>
<keyword evidence="1" id="KW-0156">Chromatin regulator</keyword>
<dbReference type="InterPro" id="IPR001606">
    <property type="entry name" value="ARID_dom"/>
</dbReference>
<dbReference type="EMBL" id="JH993033">
    <property type="protein sequence ID" value="EKX40198.1"/>
    <property type="molecule type" value="Genomic_DNA"/>
</dbReference>
<accession>L1IVB8</accession>
<evidence type="ECO:0000313" key="4">
    <source>
        <dbReference type="EMBL" id="EKX40198.1"/>
    </source>
</evidence>
<dbReference type="KEGG" id="gtt:GUITHDRAFT_113678"/>
<dbReference type="Gene3D" id="1.10.150.60">
    <property type="entry name" value="ARID DNA-binding domain"/>
    <property type="match status" value="1"/>
</dbReference>
<dbReference type="GeneID" id="17297007"/>
<feature type="compositionally biased region" description="Basic and acidic residues" evidence="2">
    <location>
        <begin position="241"/>
        <end position="256"/>
    </location>
</feature>
<dbReference type="HOGENOM" id="CLU_345302_0_0_1"/>
<dbReference type="CDD" id="cd16100">
    <property type="entry name" value="ARID"/>
    <property type="match status" value="1"/>
</dbReference>
<evidence type="ECO:0000259" key="3">
    <source>
        <dbReference type="PROSITE" id="PS51011"/>
    </source>
</evidence>
<feature type="domain" description="ARID" evidence="3">
    <location>
        <begin position="320"/>
        <end position="413"/>
    </location>
</feature>
<dbReference type="STRING" id="905079.L1IVB8"/>
<dbReference type="InterPro" id="IPR011989">
    <property type="entry name" value="ARM-like"/>
</dbReference>
<name>L1IVB8_GUITC</name>
<sequence length="819" mass="91975">MIVRVFDESSWSPRTNRSFVLVESPSGILLLLLLLLLPHPPSILLVSGEPSRFSFQKGKEFNLDIKKVKTSFGYSGGIKGDDNWEDSEGSKEATCNQTNGEIKKFLSDWKHCVPSEKRSIFDTQSNQHALGMPTFVLDDKQVTLYDIYQAVKEHGGSSKLHSWRIVADQLLSQKSSHSTGEGRSGTIASLGFCTAVRKIFFESGLDKLEMYEKLRSGKEVGSPRRGTLDKAKKGRSTEATARQEGDAMQIDDKVDPRTLQPSGAESQDSFTIFENGVLKEISKVGLVVKDGLLHHEELASRNLSVSFADQQKFQKWNVDAQTKKKWREKYQEFLNKHSPQGLRVLTVKVQDKEIELFDLYHVIRKSGGLEAVVRQRIWHEVCKLLGLKPDYQIFAELRKLYLRHLYAFEIHDIHGIEIGDVREELFSAPLPRKMAKGISEARKRVEEGHSLLARVGEETQGRAGLSGFANASSKPFLDRCKGSSDPDNPIARGKRICRALESGLQDELLWALGVLSLNSWEAANGCEPHVELSEGICCALARFLYRLARQPELLAVACNRWGEVESCEDYTYKALNILRNFSFVPPLAFIAAKCTQYWDALASCLSAFKQFDIQMMVLQIIEKTAFAIRELQHGTMSIMIPRDLFLELNKLVLSDPTFPIKITLLRVLSSLAVIEDAGHMLADFTCQGLPEMVTSMLVSTKGPEKDAAYNFIARLKDAPASFKERMADEALVDVLLQCILEDSETFSFQARAAESLCAILSPNCRRLSECILRYQEELVTFMIGNSKTTTVPFMSDVSKILGYLNNCQVSQANEYPELH</sequence>
<reference evidence="6" key="2">
    <citation type="submission" date="2012-11" db="EMBL/GenBank/DDBJ databases">
        <authorList>
            <person name="Kuo A."/>
            <person name="Curtis B.A."/>
            <person name="Tanifuji G."/>
            <person name="Burki F."/>
            <person name="Gruber A."/>
            <person name="Irimia M."/>
            <person name="Maruyama S."/>
            <person name="Arias M.C."/>
            <person name="Ball S.G."/>
            <person name="Gile G.H."/>
            <person name="Hirakawa Y."/>
            <person name="Hopkins J.F."/>
            <person name="Rensing S.A."/>
            <person name="Schmutz J."/>
            <person name="Symeonidi A."/>
            <person name="Elias M."/>
            <person name="Eveleigh R.J."/>
            <person name="Herman E.K."/>
            <person name="Klute M.J."/>
            <person name="Nakayama T."/>
            <person name="Obornik M."/>
            <person name="Reyes-Prieto A."/>
            <person name="Armbrust E.V."/>
            <person name="Aves S.J."/>
            <person name="Beiko R.G."/>
            <person name="Coutinho P."/>
            <person name="Dacks J.B."/>
            <person name="Durnford D.G."/>
            <person name="Fast N.M."/>
            <person name="Green B.R."/>
            <person name="Grisdale C."/>
            <person name="Hempe F."/>
            <person name="Henrissat B."/>
            <person name="Hoppner M.P."/>
            <person name="Ishida K.-I."/>
            <person name="Kim E."/>
            <person name="Koreny L."/>
            <person name="Kroth P.G."/>
            <person name="Liu Y."/>
            <person name="Malik S.-B."/>
            <person name="Maier U.G."/>
            <person name="McRose D."/>
            <person name="Mock T."/>
            <person name="Neilson J.A."/>
            <person name="Onodera N.T."/>
            <person name="Poole A.M."/>
            <person name="Pritham E.J."/>
            <person name="Richards T.A."/>
            <person name="Rocap G."/>
            <person name="Roy S.W."/>
            <person name="Sarai C."/>
            <person name="Schaack S."/>
            <person name="Shirato S."/>
            <person name="Slamovits C.H."/>
            <person name="Spencer D.F."/>
            <person name="Suzuki S."/>
            <person name="Worden A.Z."/>
            <person name="Zauner S."/>
            <person name="Barry K."/>
            <person name="Bell C."/>
            <person name="Bharti A.K."/>
            <person name="Crow J.A."/>
            <person name="Grimwood J."/>
            <person name="Kramer R."/>
            <person name="Lindquist E."/>
            <person name="Lucas S."/>
            <person name="Salamov A."/>
            <person name="McFadden G.I."/>
            <person name="Lane C.E."/>
            <person name="Keeling P.J."/>
            <person name="Gray M.W."/>
            <person name="Grigoriev I.V."/>
            <person name="Archibald J.M."/>
        </authorList>
    </citation>
    <scope>NUCLEOTIDE SEQUENCE</scope>
    <source>
        <strain evidence="6">CCMP2712</strain>
    </source>
</reference>
<dbReference type="Pfam" id="PF01388">
    <property type="entry name" value="ARID"/>
    <property type="match status" value="1"/>
</dbReference>
<reference evidence="4 6" key="1">
    <citation type="journal article" date="2012" name="Nature">
        <title>Algal genomes reveal evolutionary mosaicism and the fate of nucleomorphs.</title>
        <authorList>
            <consortium name="DOE Joint Genome Institute"/>
            <person name="Curtis B.A."/>
            <person name="Tanifuji G."/>
            <person name="Burki F."/>
            <person name="Gruber A."/>
            <person name="Irimia M."/>
            <person name="Maruyama S."/>
            <person name="Arias M.C."/>
            <person name="Ball S.G."/>
            <person name="Gile G.H."/>
            <person name="Hirakawa Y."/>
            <person name="Hopkins J.F."/>
            <person name="Kuo A."/>
            <person name="Rensing S.A."/>
            <person name="Schmutz J."/>
            <person name="Symeonidi A."/>
            <person name="Elias M."/>
            <person name="Eveleigh R.J."/>
            <person name="Herman E.K."/>
            <person name="Klute M.J."/>
            <person name="Nakayama T."/>
            <person name="Obornik M."/>
            <person name="Reyes-Prieto A."/>
            <person name="Armbrust E.V."/>
            <person name="Aves S.J."/>
            <person name="Beiko R.G."/>
            <person name="Coutinho P."/>
            <person name="Dacks J.B."/>
            <person name="Durnford D.G."/>
            <person name="Fast N.M."/>
            <person name="Green B.R."/>
            <person name="Grisdale C.J."/>
            <person name="Hempel F."/>
            <person name="Henrissat B."/>
            <person name="Hoppner M.P."/>
            <person name="Ishida K."/>
            <person name="Kim E."/>
            <person name="Koreny L."/>
            <person name="Kroth P.G."/>
            <person name="Liu Y."/>
            <person name="Malik S.B."/>
            <person name="Maier U.G."/>
            <person name="McRose D."/>
            <person name="Mock T."/>
            <person name="Neilson J.A."/>
            <person name="Onodera N.T."/>
            <person name="Poole A.M."/>
            <person name="Pritham E.J."/>
            <person name="Richards T.A."/>
            <person name="Rocap G."/>
            <person name="Roy S.W."/>
            <person name="Sarai C."/>
            <person name="Schaack S."/>
            <person name="Shirato S."/>
            <person name="Slamovits C.H."/>
            <person name="Spencer D.F."/>
            <person name="Suzuki S."/>
            <person name="Worden A.Z."/>
            <person name="Zauner S."/>
            <person name="Barry K."/>
            <person name="Bell C."/>
            <person name="Bharti A.K."/>
            <person name="Crow J.A."/>
            <person name="Grimwood J."/>
            <person name="Kramer R."/>
            <person name="Lindquist E."/>
            <person name="Lucas S."/>
            <person name="Salamov A."/>
            <person name="McFadden G.I."/>
            <person name="Lane C.E."/>
            <person name="Keeling P.J."/>
            <person name="Gray M.W."/>
            <person name="Grigoriev I.V."/>
            <person name="Archibald J.M."/>
        </authorList>
    </citation>
    <scope>NUCLEOTIDE SEQUENCE</scope>
    <source>
        <strain evidence="4 6">CCMP2712</strain>
    </source>
</reference>
<evidence type="ECO:0000313" key="5">
    <source>
        <dbReference type="EnsemblProtists" id="EKX40198"/>
    </source>
</evidence>